<dbReference type="EMBL" id="MU275899">
    <property type="protein sequence ID" value="KAI0047714.1"/>
    <property type="molecule type" value="Genomic_DNA"/>
</dbReference>
<gene>
    <name evidence="1" type="ORF">FA95DRAFT_1197490</name>
</gene>
<sequence>MCSQKTGLVALDCQSQPAMDPLLCLLALTISCSSPTTEDCRAVQTSVFLGIRREPECQRAVLEAVVTAPPPQVMRSTVRLYPDAGTVSSYASKYNIGYCRRTFPRRFSHRIGSRFSSRTGELQSSYSQVFIAFNGLRHRHVAISYSRKSYRPKLSHIIPTGAKGSDPISQHATWDVYLY</sequence>
<dbReference type="Proteomes" id="UP000814033">
    <property type="component" value="Unassembled WGS sequence"/>
</dbReference>
<evidence type="ECO:0000313" key="2">
    <source>
        <dbReference type="Proteomes" id="UP000814033"/>
    </source>
</evidence>
<keyword evidence="2" id="KW-1185">Reference proteome</keyword>
<name>A0ACB8RUJ5_9AGAM</name>
<organism evidence="1 2">
    <name type="scientific">Auriscalpium vulgare</name>
    <dbReference type="NCBI Taxonomy" id="40419"/>
    <lineage>
        <taxon>Eukaryota</taxon>
        <taxon>Fungi</taxon>
        <taxon>Dikarya</taxon>
        <taxon>Basidiomycota</taxon>
        <taxon>Agaricomycotina</taxon>
        <taxon>Agaricomycetes</taxon>
        <taxon>Russulales</taxon>
        <taxon>Auriscalpiaceae</taxon>
        <taxon>Auriscalpium</taxon>
    </lineage>
</organism>
<accession>A0ACB8RUJ5</accession>
<reference evidence="1" key="1">
    <citation type="submission" date="2021-02" db="EMBL/GenBank/DDBJ databases">
        <authorList>
            <consortium name="DOE Joint Genome Institute"/>
            <person name="Ahrendt S."/>
            <person name="Looney B.P."/>
            <person name="Miyauchi S."/>
            <person name="Morin E."/>
            <person name="Drula E."/>
            <person name="Courty P.E."/>
            <person name="Chicoki N."/>
            <person name="Fauchery L."/>
            <person name="Kohler A."/>
            <person name="Kuo A."/>
            <person name="Labutti K."/>
            <person name="Pangilinan J."/>
            <person name="Lipzen A."/>
            <person name="Riley R."/>
            <person name="Andreopoulos W."/>
            <person name="He G."/>
            <person name="Johnson J."/>
            <person name="Barry K.W."/>
            <person name="Grigoriev I.V."/>
            <person name="Nagy L."/>
            <person name="Hibbett D."/>
            <person name="Henrissat B."/>
            <person name="Matheny P.B."/>
            <person name="Labbe J."/>
            <person name="Martin F."/>
        </authorList>
    </citation>
    <scope>NUCLEOTIDE SEQUENCE</scope>
    <source>
        <strain evidence="1">FP105234-sp</strain>
    </source>
</reference>
<comment type="caution">
    <text evidence="1">The sequence shown here is derived from an EMBL/GenBank/DDBJ whole genome shotgun (WGS) entry which is preliminary data.</text>
</comment>
<evidence type="ECO:0000313" key="1">
    <source>
        <dbReference type="EMBL" id="KAI0047714.1"/>
    </source>
</evidence>
<protein>
    <submittedName>
        <fullName evidence="1">Uncharacterized protein</fullName>
    </submittedName>
</protein>
<proteinExistence type="predicted"/>
<reference evidence="1" key="2">
    <citation type="journal article" date="2022" name="New Phytol.">
        <title>Evolutionary transition to the ectomycorrhizal habit in the genomes of a hyperdiverse lineage of mushroom-forming fungi.</title>
        <authorList>
            <person name="Looney B."/>
            <person name="Miyauchi S."/>
            <person name="Morin E."/>
            <person name="Drula E."/>
            <person name="Courty P.E."/>
            <person name="Kohler A."/>
            <person name="Kuo A."/>
            <person name="LaButti K."/>
            <person name="Pangilinan J."/>
            <person name="Lipzen A."/>
            <person name="Riley R."/>
            <person name="Andreopoulos W."/>
            <person name="He G."/>
            <person name="Johnson J."/>
            <person name="Nolan M."/>
            <person name="Tritt A."/>
            <person name="Barry K.W."/>
            <person name="Grigoriev I.V."/>
            <person name="Nagy L.G."/>
            <person name="Hibbett D."/>
            <person name="Henrissat B."/>
            <person name="Matheny P.B."/>
            <person name="Labbe J."/>
            <person name="Martin F.M."/>
        </authorList>
    </citation>
    <scope>NUCLEOTIDE SEQUENCE</scope>
    <source>
        <strain evidence="1">FP105234-sp</strain>
    </source>
</reference>